<sequence>MSFVVDASVMLAWQFPDEASEAVDEVAEMFIDQTAWVPAHWHAEIANGFAVAVRRKRLTPDYRHGALMRISDLPIETDQESTKALWNETQLLCDDCQLSAYDAAYLELARRRRIPLATLDTAMVRAAGELGISLIGRRSA</sequence>
<keyword evidence="4" id="KW-1185">Reference proteome</keyword>
<proteinExistence type="predicted"/>
<organism evidence="3 4">
    <name type="scientific">Hoeflea marina</name>
    <dbReference type="NCBI Taxonomy" id="274592"/>
    <lineage>
        <taxon>Bacteria</taxon>
        <taxon>Pseudomonadati</taxon>
        <taxon>Pseudomonadota</taxon>
        <taxon>Alphaproteobacteria</taxon>
        <taxon>Hyphomicrobiales</taxon>
        <taxon>Rhizobiaceae</taxon>
        <taxon>Hoeflea</taxon>
    </lineage>
</organism>
<dbReference type="InterPro" id="IPR044153">
    <property type="entry name" value="PIN_Pae0151-like"/>
</dbReference>
<keyword evidence="1" id="KW-0460">Magnesium</keyword>
<reference evidence="3 4" key="1">
    <citation type="submission" date="2018-05" db="EMBL/GenBank/DDBJ databases">
        <title>Genomic Encyclopedia of Type Strains, Phase IV (KMG-IV): sequencing the most valuable type-strain genomes for metagenomic binning, comparative biology and taxonomic classification.</title>
        <authorList>
            <person name="Goeker M."/>
        </authorList>
    </citation>
    <scope>NUCLEOTIDE SEQUENCE [LARGE SCALE GENOMIC DNA]</scope>
    <source>
        <strain evidence="3 4">DSM 16791</strain>
    </source>
</reference>
<gene>
    <name evidence="3" type="ORF">DFR52_10657</name>
</gene>
<dbReference type="PANTHER" id="PTHR35901">
    <property type="entry name" value="RIBONUCLEASE VAPC3"/>
    <property type="match status" value="1"/>
</dbReference>
<dbReference type="PANTHER" id="PTHR35901:SF1">
    <property type="entry name" value="EXONUCLEASE VAPC9"/>
    <property type="match status" value="1"/>
</dbReference>
<evidence type="ECO:0000313" key="3">
    <source>
        <dbReference type="EMBL" id="PWV97534.1"/>
    </source>
</evidence>
<evidence type="ECO:0000313" key="4">
    <source>
        <dbReference type="Proteomes" id="UP000246352"/>
    </source>
</evidence>
<comment type="caution">
    <text evidence="3">The sequence shown here is derived from an EMBL/GenBank/DDBJ whole genome shotgun (WGS) entry which is preliminary data.</text>
</comment>
<dbReference type="InterPro" id="IPR029060">
    <property type="entry name" value="PIN-like_dom_sf"/>
</dbReference>
<name>A0A317PFF5_9HYPH</name>
<dbReference type="Pfam" id="PF01850">
    <property type="entry name" value="PIN"/>
    <property type="match status" value="1"/>
</dbReference>
<dbReference type="EMBL" id="QGTR01000006">
    <property type="protein sequence ID" value="PWV97534.1"/>
    <property type="molecule type" value="Genomic_DNA"/>
</dbReference>
<evidence type="ECO:0000256" key="1">
    <source>
        <dbReference type="ARBA" id="ARBA00022842"/>
    </source>
</evidence>
<dbReference type="Gene3D" id="3.40.50.1010">
    <property type="entry name" value="5'-nuclease"/>
    <property type="match status" value="1"/>
</dbReference>
<dbReference type="OrthoDB" id="9798446at2"/>
<dbReference type="InterPro" id="IPR051619">
    <property type="entry name" value="TypeII_TA_RNase_PINc/VapC"/>
</dbReference>
<dbReference type="Proteomes" id="UP000246352">
    <property type="component" value="Unassembled WGS sequence"/>
</dbReference>
<dbReference type="AlphaFoldDB" id="A0A317PFF5"/>
<dbReference type="SUPFAM" id="SSF88723">
    <property type="entry name" value="PIN domain-like"/>
    <property type="match status" value="1"/>
</dbReference>
<dbReference type="CDD" id="cd09873">
    <property type="entry name" value="PIN_Pae0151-like"/>
    <property type="match status" value="1"/>
</dbReference>
<feature type="domain" description="PIN" evidence="2">
    <location>
        <begin position="4"/>
        <end position="128"/>
    </location>
</feature>
<evidence type="ECO:0000259" key="2">
    <source>
        <dbReference type="Pfam" id="PF01850"/>
    </source>
</evidence>
<protein>
    <submittedName>
        <fullName evidence="3">Putative nucleic acid-binding protein</fullName>
    </submittedName>
</protein>
<dbReference type="InterPro" id="IPR002716">
    <property type="entry name" value="PIN_dom"/>
</dbReference>
<accession>A0A317PFF5</accession>